<sequence>MEQGKDNGMTLSQLLTVVVCVFVFETPFLLPGCPLRSGRDISGNFLGQWCDKSFSVYRGPPKMLLRKVDIKREKNVSLLQ</sequence>
<organism evidence="2 3">
    <name type="scientific">Oedothorax gibbosus</name>
    <dbReference type="NCBI Taxonomy" id="931172"/>
    <lineage>
        <taxon>Eukaryota</taxon>
        <taxon>Metazoa</taxon>
        <taxon>Ecdysozoa</taxon>
        <taxon>Arthropoda</taxon>
        <taxon>Chelicerata</taxon>
        <taxon>Arachnida</taxon>
        <taxon>Araneae</taxon>
        <taxon>Araneomorphae</taxon>
        <taxon>Entelegynae</taxon>
        <taxon>Araneoidea</taxon>
        <taxon>Linyphiidae</taxon>
        <taxon>Erigoninae</taxon>
        <taxon>Oedothorax</taxon>
    </lineage>
</organism>
<keyword evidence="3" id="KW-1185">Reference proteome</keyword>
<keyword evidence="1" id="KW-0472">Membrane</keyword>
<gene>
    <name evidence="2" type="ORF">JTE90_013722</name>
</gene>
<accession>A0AAV6UZG9</accession>
<comment type="caution">
    <text evidence="2">The sequence shown here is derived from an EMBL/GenBank/DDBJ whole genome shotgun (WGS) entry which is preliminary data.</text>
</comment>
<keyword evidence="1" id="KW-1133">Transmembrane helix</keyword>
<dbReference type="AlphaFoldDB" id="A0AAV6UZG9"/>
<name>A0AAV6UZG9_9ARAC</name>
<dbReference type="EMBL" id="JAFNEN010000219">
    <property type="protein sequence ID" value="KAG8189188.1"/>
    <property type="molecule type" value="Genomic_DNA"/>
</dbReference>
<evidence type="ECO:0000313" key="3">
    <source>
        <dbReference type="Proteomes" id="UP000827092"/>
    </source>
</evidence>
<keyword evidence="1" id="KW-0812">Transmembrane</keyword>
<evidence type="ECO:0000313" key="2">
    <source>
        <dbReference type="EMBL" id="KAG8189188.1"/>
    </source>
</evidence>
<proteinExistence type="predicted"/>
<protein>
    <submittedName>
        <fullName evidence="2">Uncharacterized protein</fullName>
    </submittedName>
</protein>
<feature type="transmembrane region" description="Helical" evidence="1">
    <location>
        <begin position="12"/>
        <end position="30"/>
    </location>
</feature>
<dbReference type="Proteomes" id="UP000827092">
    <property type="component" value="Unassembled WGS sequence"/>
</dbReference>
<evidence type="ECO:0000256" key="1">
    <source>
        <dbReference type="SAM" id="Phobius"/>
    </source>
</evidence>
<reference evidence="2 3" key="1">
    <citation type="journal article" date="2022" name="Nat. Ecol. Evol.">
        <title>A masculinizing supergene underlies an exaggerated male reproductive morph in a spider.</title>
        <authorList>
            <person name="Hendrickx F."/>
            <person name="De Corte Z."/>
            <person name="Sonet G."/>
            <person name="Van Belleghem S.M."/>
            <person name="Kostlbacher S."/>
            <person name="Vangestel C."/>
        </authorList>
    </citation>
    <scope>NUCLEOTIDE SEQUENCE [LARGE SCALE GENOMIC DNA]</scope>
    <source>
        <strain evidence="2">W744_W776</strain>
    </source>
</reference>